<dbReference type="CDD" id="cd08704">
    <property type="entry name" value="Met_tRNA_FMT_C"/>
    <property type="match status" value="1"/>
</dbReference>
<evidence type="ECO:0000256" key="4">
    <source>
        <dbReference type="ARBA" id="ARBA00022917"/>
    </source>
</evidence>
<accession>A0ABU8RRI0</accession>
<dbReference type="Proteomes" id="UP001361239">
    <property type="component" value="Unassembled WGS sequence"/>
</dbReference>
<dbReference type="RefSeq" id="WP_339585351.1">
    <property type="nucleotide sequence ID" value="NZ_JBBHJZ010000001.1"/>
</dbReference>
<evidence type="ECO:0000256" key="5">
    <source>
        <dbReference type="HAMAP-Rule" id="MF_00182"/>
    </source>
</evidence>
<feature type="region of interest" description="Disordered" evidence="6">
    <location>
        <begin position="30"/>
        <end position="55"/>
    </location>
</feature>
<dbReference type="NCBIfam" id="TIGR00460">
    <property type="entry name" value="fmt"/>
    <property type="match status" value="1"/>
</dbReference>
<dbReference type="Pfam" id="PF00551">
    <property type="entry name" value="Formyl_trans_N"/>
    <property type="match status" value="1"/>
</dbReference>
<sequence length="307" mass="32759">MRVIFMGTPDFAVPALIALAEAGHEVVAAYSQPPRPGGRRGKELTPSPVQREAEARGIEVRHPVSLKSAEEQAAFAALNADVAVVAAYGLILPQAVLDAPRHGCINIHASLLPRWRGAAPIHRAVLAGDAETGVTIMQMEAGLDTGPMLAIERTPIERKTTGELTQELAEIGGRLAVQVLSDLAAYPPEIQPEDGVTYAKKIDKAEALLDFSLPAPQVERQVRGFAPVPGAFFEFEGERYKVLFAEIVEGGGWPGSVIDDKLTIACGQGAIRPTRIQRQGKPAMDLAELLRGKPIPAGSSLKQHGQK</sequence>
<dbReference type="InterPro" id="IPR041711">
    <property type="entry name" value="Met-tRNA-FMT_N"/>
</dbReference>
<dbReference type="InterPro" id="IPR001555">
    <property type="entry name" value="GART_AS"/>
</dbReference>
<dbReference type="GO" id="GO:0004479">
    <property type="term" value="F:methionyl-tRNA formyltransferase activity"/>
    <property type="evidence" value="ECO:0007669"/>
    <property type="project" value="UniProtKB-EC"/>
</dbReference>
<keyword evidence="10" id="KW-1185">Reference proteome</keyword>
<dbReference type="InterPro" id="IPR005794">
    <property type="entry name" value="Fmt"/>
</dbReference>
<evidence type="ECO:0000256" key="6">
    <source>
        <dbReference type="SAM" id="MobiDB-lite"/>
    </source>
</evidence>
<organism evidence="9 10">
    <name type="scientific">Novosphingobium anseongense</name>
    <dbReference type="NCBI Taxonomy" id="3133436"/>
    <lineage>
        <taxon>Bacteria</taxon>
        <taxon>Pseudomonadati</taxon>
        <taxon>Pseudomonadota</taxon>
        <taxon>Alphaproteobacteria</taxon>
        <taxon>Sphingomonadales</taxon>
        <taxon>Sphingomonadaceae</taxon>
        <taxon>Novosphingobium</taxon>
    </lineage>
</organism>
<feature type="binding site" evidence="5">
    <location>
        <begin position="110"/>
        <end position="113"/>
    </location>
    <ligand>
        <name>(6S)-5,6,7,8-tetrahydrofolate</name>
        <dbReference type="ChEBI" id="CHEBI:57453"/>
    </ligand>
</feature>
<evidence type="ECO:0000259" key="8">
    <source>
        <dbReference type="Pfam" id="PF02911"/>
    </source>
</evidence>
<dbReference type="InterPro" id="IPR011034">
    <property type="entry name" value="Formyl_transferase-like_C_sf"/>
</dbReference>
<keyword evidence="3 5" id="KW-0808">Transferase</keyword>
<gene>
    <name evidence="5 9" type="primary">fmt</name>
    <name evidence="9" type="ORF">WG901_02025</name>
</gene>
<feature type="domain" description="Formyl transferase C-terminal" evidence="8">
    <location>
        <begin position="201"/>
        <end position="293"/>
    </location>
</feature>
<keyword evidence="4 5" id="KW-0648">Protein biosynthesis</keyword>
<dbReference type="SUPFAM" id="SSF50486">
    <property type="entry name" value="FMT C-terminal domain-like"/>
    <property type="match status" value="1"/>
</dbReference>
<comment type="caution">
    <text evidence="9">The sequence shown here is derived from an EMBL/GenBank/DDBJ whole genome shotgun (WGS) entry which is preliminary data.</text>
</comment>
<evidence type="ECO:0000256" key="3">
    <source>
        <dbReference type="ARBA" id="ARBA00022679"/>
    </source>
</evidence>
<feature type="domain" description="Formyl transferase N-terminal" evidence="7">
    <location>
        <begin position="1"/>
        <end position="180"/>
    </location>
</feature>
<dbReference type="HAMAP" id="MF_00182">
    <property type="entry name" value="Formyl_trans"/>
    <property type="match status" value="1"/>
</dbReference>
<proteinExistence type="inferred from homology"/>
<dbReference type="SUPFAM" id="SSF53328">
    <property type="entry name" value="Formyltransferase"/>
    <property type="match status" value="1"/>
</dbReference>
<comment type="function">
    <text evidence="5">Attaches a formyl group to the free amino group of methionyl-tRNA(fMet). The formyl group appears to play a dual role in the initiator identity of N-formylmethionyl-tRNA by promoting its recognition by IF2 and preventing the misappropriation of this tRNA by the elongation apparatus.</text>
</comment>
<dbReference type="InterPro" id="IPR044135">
    <property type="entry name" value="Met-tRNA-FMT_C"/>
</dbReference>
<comment type="catalytic activity">
    <reaction evidence="5">
        <text>L-methionyl-tRNA(fMet) + (6R)-10-formyltetrahydrofolate = N-formyl-L-methionyl-tRNA(fMet) + (6S)-5,6,7,8-tetrahydrofolate + H(+)</text>
        <dbReference type="Rhea" id="RHEA:24380"/>
        <dbReference type="Rhea" id="RHEA-COMP:9952"/>
        <dbReference type="Rhea" id="RHEA-COMP:9953"/>
        <dbReference type="ChEBI" id="CHEBI:15378"/>
        <dbReference type="ChEBI" id="CHEBI:57453"/>
        <dbReference type="ChEBI" id="CHEBI:78530"/>
        <dbReference type="ChEBI" id="CHEBI:78844"/>
        <dbReference type="ChEBI" id="CHEBI:195366"/>
        <dbReference type="EC" id="2.1.2.9"/>
    </reaction>
</comment>
<dbReference type="EMBL" id="JBBHJZ010000001">
    <property type="protein sequence ID" value="MEJ5975397.1"/>
    <property type="molecule type" value="Genomic_DNA"/>
</dbReference>
<protein>
    <recommendedName>
        <fullName evidence="2 5">Methionyl-tRNA formyltransferase</fullName>
        <ecNumber evidence="2 5">2.1.2.9</ecNumber>
    </recommendedName>
</protein>
<evidence type="ECO:0000256" key="1">
    <source>
        <dbReference type="ARBA" id="ARBA00010699"/>
    </source>
</evidence>
<name>A0ABU8RRI0_9SPHN</name>
<evidence type="ECO:0000313" key="10">
    <source>
        <dbReference type="Proteomes" id="UP001361239"/>
    </source>
</evidence>
<dbReference type="InterPro" id="IPR002376">
    <property type="entry name" value="Formyl_transf_N"/>
</dbReference>
<dbReference type="CDD" id="cd08646">
    <property type="entry name" value="FMT_core_Met-tRNA-FMT_N"/>
    <property type="match status" value="1"/>
</dbReference>
<dbReference type="PROSITE" id="PS00373">
    <property type="entry name" value="GART"/>
    <property type="match status" value="1"/>
</dbReference>
<dbReference type="EC" id="2.1.2.9" evidence="2 5"/>
<comment type="similarity">
    <text evidence="1 5">Belongs to the Fmt family.</text>
</comment>
<dbReference type="Pfam" id="PF02911">
    <property type="entry name" value="Formyl_trans_C"/>
    <property type="match status" value="1"/>
</dbReference>
<dbReference type="InterPro" id="IPR005793">
    <property type="entry name" value="Formyl_trans_C"/>
</dbReference>
<reference evidence="9 10" key="1">
    <citation type="submission" date="2024-03" db="EMBL/GenBank/DDBJ databases">
        <authorList>
            <person name="Jo J.-H."/>
        </authorList>
    </citation>
    <scope>NUCLEOTIDE SEQUENCE [LARGE SCALE GENOMIC DNA]</scope>
    <source>
        <strain evidence="9 10">PS1R-30</strain>
    </source>
</reference>
<evidence type="ECO:0000259" key="7">
    <source>
        <dbReference type="Pfam" id="PF00551"/>
    </source>
</evidence>
<dbReference type="Gene3D" id="3.40.50.12230">
    <property type="match status" value="1"/>
</dbReference>
<dbReference type="InterPro" id="IPR036477">
    <property type="entry name" value="Formyl_transf_N_sf"/>
</dbReference>
<evidence type="ECO:0000256" key="2">
    <source>
        <dbReference type="ARBA" id="ARBA00012261"/>
    </source>
</evidence>
<dbReference type="PANTHER" id="PTHR11138">
    <property type="entry name" value="METHIONYL-TRNA FORMYLTRANSFERASE"/>
    <property type="match status" value="1"/>
</dbReference>
<dbReference type="PANTHER" id="PTHR11138:SF5">
    <property type="entry name" value="METHIONYL-TRNA FORMYLTRANSFERASE, MITOCHONDRIAL"/>
    <property type="match status" value="1"/>
</dbReference>
<evidence type="ECO:0000313" key="9">
    <source>
        <dbReference type="EMBL" id="MEJ5975397.1"/>
    </source>
</evidence>